<dbReference type="EMBL" id="LYCR01000047">
    <property type="protein sequence ID" value="OGM45029.1"/>
    <property type="molecule type" value="Genomic_DNA"/>
</dbReference>
<proteinExistence type="predicted"/>
<dbReference type="Gene3D" id="3.40.50.150">
    <property type="entry name" value="Vaccinia Virus protein VP39"/>
    <property type="match status" value="1"/>
</dbReference>
<dbReference type="Proteomes" id="UP000179179">
    <property type="component" value="Unassembled WGS sequence"/>
</dbReference>
<evidence type="ECO:0000313" key="2">
    <source>
        <dbReference type="Proteomes" id="UP000179179"/>
    </source>
</evidence>
<name>A0A1F8A0R9_9EURO</name>
<reference evidence="1 2" key="1">
    <citation type="journal article" date="2016" name="Genome Biol. Evol.">
        <title>Draft genome sequence of an aflatoxigenic Aspergillus species, A. bombycis.</title>
        <authorList>
            <person name="Moore G.G."/>
            <person name="Mack B.M."/>
            <person name="Beltz S.B."/>
            <person name="Gilbert M.K."/>
        </authorList>
    </citation>
    <scope>NUCLEOTIDE SEQUENCE [LARGE SCALE GENOMIC DNA]</scope>
    <source>
        <strain evidence="2">NRRL 26010</strain>
    </source>
</reference>
<dbReference type="RefSeq" id="XP_022388746.1">
    <property type="nucleotide sequence ID" value="XM_022532889.1"/>
</dbReference>
<dbReference type="STRING" id="109264.A0A1F8A0R9"/>
<dbReference type="GeneID" id="34449150"/>
<evidence type="ECO:0000313" key="1">
    <source>
        <dbReference type="EMBL" id="OGM45029.1"/>
    </source>
</evidence>
<protein>
    <submittedName>
        <fullName evidence="1">Uncharacterized protein</fullName>
    </submittedName>
</protein>
<comment type="caution">
    <text evidence="1">The sequence shown here is derived from an EMBL/GenBank/DDBJ whole genome shotgun (WGS) entry which is preliminary data.</text>
</comment>
<dbReference type="OrthoDB" id="8300214at2759"/>
<keyword evidence="2" id="KW-1185">Reference proteome</keyword>
<accession>A0A1F8A0R9</accession>
<dbReference type="AlphaFoldDB" id="A0A1F8A0R9"/>
<dbReference type="InterPro" id="IPR029063">
    <property type="entry name" value="SAM-dependent_MTases_sf"/>
</dbReference>
<organism evidence="1 2">
    <name type="scientific">Aspergillus bombycis</name>
    <dbReference type="NCBI Taxonomy" id="109264"/>
    <lineage>
        <taxon>Eukaryota</taxon>
        <taxon>Fungi</taxon>
        <taxon>Dikarya</taxon>
        <taxon>Ascomycota</taxon>
        <taxon>Pezizomycotina</taxon>
        <taxon>Eurotiomycetes</taxon>
        <taxon>Eurotiomycetidae</taxon>
        <taxon>Eurotiales</taxon>
        <taxon>Aspergillaceae</taxon>
        <taxon>Aspergillus</taxon>
    </lineage>
</organism>
<gene>
    <name evidence="1" type="ORF">ABOM_005760</name>
</gene>
<sequence length="130" mass="15092">MESILASCVLIAQIWRILPGQKIFDIGCEQDIDIARPEYGRPCTAKESHGYAMKSELRSPLTFLRSDTPSFLRDLHRPVREIFDSVALFHNRWYFAKSQSVYDLFQTTADDAQTPRVYLCEYSYETSLDE</sequence>